<dbReference type="AlphaFoldDB" id="A0A4S2MI13"/>
<protein>
    <recommendedName>
        <fullName evidence="1">Dienelactone hydrolase domain-containing protein</fullName>
    </recommendedName>
</protein>
<name>A0A4S2MI13_9PEZI</name>
<sequence>MASEACCTIPPVVQDTDSYKEKGTYEAISNLKTYITGAHNSKTGIFIIYDIFGFFPQTLQGTDLLSAGTNSLVVVPDIFNGSPMPITNFPANTPEKKKALHSFFAGPAHPSTTVTKIRDTIFPAVKSRFPGIEVWAVLGYCWGAKVAALLSAAGTQFSACVMCHPAMMDPGDAGKIEVPVLVIATRDEEEGVVRRWGDGIPGGLREKSEVVRWEGTFHGFMAARANLKDGENYRFYEKGYKLAVHFLNEKFKSGS</sequence>
<dbReference type="OrthoDB" id="2147163at2759"/>
<dbReference type="InterPro" id="IPR029058">
    <property type="entry name" value="AB_hydrolase_fold"/>
</dbReference>
<dbReference type="STRING" id="341454.A0A4S2MI13"/>
<dbReference type="PANTHER" id="PTHR47668:SF1">
    <property type="entry name" value="DIENELACTONE HYDROLASE DOMAIN-CONTAINING PROTEIN-RELATED"/>
    <property type="match status" value="1"/>
</dbReference>
<dbReference type="Proteomes" id="UP000298138">
    <property type="component" value="Unassembled WGS sequence"/>
</dbReference>
<feature type="domain" description="Dienelactone hydrolase" evidence="1">
    <location>
        <begin position="32"/>
        <end position="249"/>
    </location>
</feature>
<dbReference type="InterPro" id="IPR002925">
    <property type="entry name" value="Dienelactn_hydro"/>
</dbReference>
<accession>A0A4S2MI13</accession>
<dbReference type="EMBL" id="ML220175">
    <property type="protein sequence ID" value="TGZ76520.1"/>
    <property type="molecule type" value="Genomic_DNA"/>
</dbReference>
<organism evidence="2 3">
    <name type="scientific">Ascodesmis nigricans</name>
    <dbReference type="NCBI Taxonomy" id="341454"/>
    <lineage>
        <taxon>Eukaryota</taxon>
        <taxon>Fungi</taxon>
        <taxon>Dikarya</taxon>
        <taxon>Ascomycota</taxon>
        <taxon>Pezizomycotina</taxon>
        <taxon>Pezizomycetes</taxon>
        <taxon>Pezizales</taxon>
        <taxon>Ascodesmidaceae</taxon>
        <taxon>Ascodesmis</taxon>
    </lineage>
</organism>
<gene>
    <name evidence="2" type="ORF">EX30DRAFT_324608</name>
</gene>
<dbReference type="PANTHER" id="PTHR47668">
    <property type="entry name" value="DIENELACTONE HYDROLASE FAMILY PROTEIN (AFU_ORTHOLOGUE AFUA_6G01940)"/>
    <property type="match status" value="1"/>
</dbReference>
<evidence type="ECO:0000259" key="1">
    <source>
        <dbReference type="Pfam" id="PF01738"/>
    </source>
</evidence>
<evidence type="ECO:0000313" key="2">
    <source>
        <dbReference type="EMBL" id="TGZ76520.1"/>
    </source>
</evidence>
<dbReference type="Pfam" id="PF01738">
    <property type="entry name" value="DLH"/>
    <property type="match status" value="1"/>
</dbReference>
<dbReference type="SUPFAM" id="SSF53474">
    <property type="entry name" value="alpha/beta-Hydrolases"/>
    <property type="match status" value="1"/>
</dbReference>
<dbReference type="GO" id="GO:0016787">
    <property type="term" value="F:hydrolase activity"/>
    <property type="evidence" value="ECO:0007669"/>
    <property type="project" value="InterPro"/>
</dbReference>
<keyword evidence="3" id="KW-1185">Reference proteome</keyword>
<evidence type="ECO:0000313" key="3">
    <source>
        <dbReference type="Proteomes" id="UP000298138"/>
    </source>
</evidence>
<proteinExistence type="predicted"/>
<dbReference type="Gene3D" id="3.40.50.1820">
    <property type="entry name" value="alpha/beta hydrolase"/>
    <property type="match status" value="1"/>
</dbReference>
<dbReference type="InParanoid" id="A0A4S2MI13"/>
<reference evidence="2 3" key="1">
    <citation type="submission" date="2019-04" db="EMBL/GenBank/DDBJ databases">
        <title>Comparative genomics and transcriptomics to analyze fruiting body development in filamentous ascomycetes.</title>
        <authorList>
            <consortium name="DOE Joint Genome Institute"/>
            <person name="Lutkenhaus R."/>
            <person name="Traeger S."/>
            <person name="Breuer J."/>
            <person name="Kuo A."/>
            <person name="Lipzen A."/>
            <person name="Pangilinan J."/>
            <person name="Dilworth D."/>
            <person name="Sandor L."/>
            <person name="Poggeler S."/>
            <person name="Barry K."/>
            <person name="Grigoriev I.V."/>
            <person name="Nowrousian M."/>
        </authorList>
    </citation>
    <scope>NUCLEOTIDE SEQUENCE [LARGE SCALE GENOMIC DNA]</scope>
    <source>
        <strain evidence="2 3">CBS 389.68</strain>
    </source>
</reference>